<gene>
    <name evidence="1" type="ORF">SSS_393</name>
</gene>
<reference evidence="2" key="3">
    <citation type="submission" date="2022-06" db="UniProtKB">
        <authorList>
            <consortium name="EnsemblMetazoa"/>
        </authorList>
    </citation>
    <scope>IDENTIFICATION</scope>
</reference>
<sequence length="171" mass="20380">MTKERQERAAIIWTIRNLARQKNQLLSAIEIRLRDLRSRLPSGQVEPDDERQFRRVEQISELVVEAAKIFFTSIGFYFREFDSIENRKRLNALAILFISLLDDFEEPHRLINWSLSNADKNVPSQISLLRPIYREFHQLLLKVMEYVRKLEALRDSDNFESLLEDFNAQQK</sequence>
<dbReference type="AlphaFoldDB" id="A0A834VFI2"/>
<dbReference type="EMBL" id="WVUK01000051">
    <property type="protein sequence ID" value="KAF7494971.1"/>
    <property type="molecule type" value="Genomic_DNA"/>
</dbReference>
<reference evidence="1" key="2">
    <citation type="submission" date="2020-01" db="EMBL/GenBank/DDBJ databases">
        <authorList>
            <person name="Korhonen P.K.K."/>
            <person name="Guangxu M.G."/>
            <person name="Wang T.W."/>
            <person name="Stroehlein A.J.S."/>
            <person name="Young N.D."/>
            <person name="Ang C.-S.A."/>
            <person name="Fernando D.W.F."/>
            <person name="Lu H.L."/>
            <person name="Taylor S.T."/>
            <person name="Ehtesham M.E.M."/>
            <person name="Najaraj S.H.N."/>
            <person name="Harsha G.H.G."/>
            <person name="Madugundu A.M."/>
            <person name="Renuse S.R."/>
            <person name="Holt D.H."/>
            <person name="Pandey A.P."/>
            <person name="Papenfuss A.P."/>
            <person name="Gasser R.B.G."/>
            <person name="Fischer K.F."/>
        </authorList>
    </citation>
    <scope>NUCLEOTIDE SEQUENCE</scope>
    <source>
        <strain evidence="1">SSS_KF_BRIS2020</strain>
    </source>
</reference>
<organism evidence="1">
    <name type="scientific">Sarcoptes scabiei</name>
    <name type="common">Itch mite</name>
    <name type="synonym">Acarus scabiei</name>
    <dbReference type="NCBI Taxonomy" id="52283"/>
    <lineage>
        <taxon>Eukaryota</taxon>
        <taxon>Metazoa</taxon>
        <taxon>Ecdysozoa</taxon>
        <taxon>Arthropoda</taxon>
        <taxon>Chelicerata</taxon>
        <taxon>Arachnida</taxon>
        <taxon>Acari</taxon>
        <taxon>Acariformes</taxon>
        <taxon>Sarcoptiformes</taxon>
        <taxon>Astigmata</taxon>
        <taxon>Psoroptidia</taxon>
        <taxon>Sarcoptoidea</taxon>
        <taxon>Sarcoptidae</taxon>
        <taxon>Sarcoptinae</taxon>
        <taxon>Sarcoptes</taxon>
    </lineage>
</organism>
<evidence type="ECO:0000313" key="1">
    <source>
        <dbReference type="EMBL" id="KAF7494971.1"/>
    </source>
</evidence>
<dbReference type="EnsemblMetazoa" id="SSS_393s_mrna">
    <property type="protein sequence ID" value="KAF7494971.1"/>
    <property type="gene ID" value="SSS_393"/>
</dbReference>
<proteinExistence type="predicted"/>
<evidence type="ECO:0000313" key="3">
    <source>
        <dbReference type="Proteomes" id="UP000070412"/>
    </source>
</evidence>
<dbReference type="Proteomes" id="UP000070412">
    <property type="component" value="Unassembled WGS sequence"/>
</dbReference>
<name>A0A834VFI2_SARSC</name>
<accession>A0A834VFI2</accession>
<keyword evidence="3" id="KW-1185">Reference proteome</keyword>
<evidence type="ECO:0000313" key="2">
    <source>
        <dbReference type="EnsemblMetazoa" id="KAF7494971.1"/>
    </source>
</evidence>
<protein>
    <submittedName>
        <fullName evidence="1 2">Uncharacterized protein</fullName>
    </submittedName>
</protein>
<reference evidence="3" key="1">
    <citation type="journal article" date="2020" name="PLoS Negl. Trop. Dis.">
        <title>High-quality nuclear genome for Sarcoptes scabiei-A critical resource for a neglected parasite.</title>
        <authorList>
            <person name="Korhonen P.K."/>
            <person name="Gasser R.B."/>
            <person name="Ma G."/>
            <person name="Wang T."/>
            <person name="Stroehlein A.J."/>
            <person name="Young N.D."/>
            <person name="Ang C.S."/>
            <person name="Fernando D.D."/>
            <person name="Lu H.C."/>
            <person name="Taylor S."/>
            <person name="Reynolds S.L."/>
            <person name="Mofiz E."/>
            <person name="Najaraj S.H."/>
            <person name="Gowda H."/>
            <person name="Madugundu A."/>
            <person name="Renuse S."/>
            <person name="Holt D."/>
            <person name="Pandey A."/>
            <person name="Papenfuss A.T."/>
            <person name="Fischer K."/>
        </authorList>
    </citation>
    <scope>NUCLEOTIDE SEQUENCE [LARGE SCALE GENOMIC DNA]</scope>
</reference>